<dbReference type="InterPro" id="IPR013217">
    <property type="entry name" value="Methyltransf_12"/>
</dbReference>
<accession>A0A8H5LBL9</accession>
<gene>
    <name evidence="2" type="ORF">FPANT_6561</name>
</gene>
<keyword evidence="2" id="KW-0808">Transferase</keyword>
<evidence type="ECO:0000313" key="2">
    <source>
        <dbReference type="EMBL" id="KAF5588643.1"/>
    </source>
</evidence>
<dbReference type="GO" id="GO:0008168">
    <property type="term" value="F:methyltransferase activity"/>
    <property type="evidence" value="ECO:0007669"/>
    <property type="project" value="UniProtKB-KW"/>
</dbReference>
<comment type="caution">
    <text evidence="2">The sequence shown here is derived from an EMBL/GenBank/DDBJ whole genome shotgun (WGS) entry which is preliminary data.</text>
</comment>
<protein>
    <submittedName>
        <fullName evidence="2">Methyltransferase</fullName>
    </submittedName>
</protein>
<keyword evidence="2" id="KW-0489">Methyltransferase</keyword>
<dbReference type="InterPro" id="IPR029063">
    <property type="entry name" value="SAM-dependent_MTases_sf"/>
</dbReference>
<dbReference type="SUPFAM" id="SSF53335">
    <property type="entry name" value="S-adenosyl-L-methionine-dependent methyltransferases"/>
    <property type="match status" value="1"/>
</dbReference>
<evidence type="ECO:0000259" key="1">
    <source>
        <dbReference type="Pfam" id="PF08242"/>
    </source>
</evidence>
<name>A0A8H5LBL9_9HYPO</name>
<dbReference type="Pfam" id="PF08242">
    <property type="entry name" value="Methyltransf_12"/>
    <property type="match status" value="1"/>
</dbReference>
<dbReference type="GO" id="GO:0032259">
    <property type="term" value="P:methylation"/>
    <property type="evidence" value="ECO:0007669"/>
    <property type="project" value="UniProtKB-KW"/>
</dbReference>
<feature type="domain" description="Methyltransferase type 12" evidence="1">
    <location>
        <begin position="195"/>
        <end position="303"/>
    </location>
</feature>
<evidence type="ECO:0000313" key="3">
    <source>
        <dbReference type="Proteomes" id="UP000544095"/>
    </source>
</evidence>
<proteinExistence type="predicted"/>
<sequence length="395" mass="43355">MLPSLAAHRISLRSAAVEISLPPLSMLAARHVTKATVTLPSRSQTLTLETCCVRTTFPAVQTVSAMSVEATSGNTENTRCSVHVSAWRIRGQSSPEAIACTFNISARKIEAHLTKYFRQDRAPQTHDPILQPNPSLATMSILQRTANTAASWCTPFTLPFYDILVLRISVPFIWRCSAQNNLRPLFSNNFSKRHVDIGVGTGYFPTRAIKDLGRDPKDQYLTLVDLSEHSLATARQRVLSKYPEVQVACVHADAAQPLPEPLASQKFTSASLFLVMHHMPQPTASKANAIANAQRLLTNDGVLVGCTVLGKQWEKTDDGGFKVKSEKPLGRAAAFMLGFYNKRGIFDNWQDDPNVLVDALKAGFEEVETSVVAMMFVFKASKPRNGTGVLIEASE</sequence>
<dbReference type="Proteomes" id="UP000544095">
    <property type="component" value="Unassembled WGS sequence"/>
</dbReference>
<dbReference type="AlphaFoldDB" id="A0A8H5LBL9"/>
<organism evidence="2 3">
    <name type="scientific">Fusarium pseudoanthophilum</name>
    <dbReference type="NCBI Taxonomy" id="48495"/>
    <lineage>
        <taxon>Eukaryota</taxon>
        <taxon>Fungi</taxon>
        <taxon>Dikarya</taxon>
        <taxon>Ascomycota</taxon>
        <taxon>Pezizomycotina</taxon>
        <taxon>Sordariomycetes</taxon>
        <taxon>Hypocreomycetidae</taxon>
        <taxon>Hypocreales</taxon>
        <taxon>Nectriaceae</taxon>
        <taxon>Fusarium</taxon>
        <taxon>Fusarium fujikuroi species complex</taxon>
    </lineage>
</organism>
<reference evidence="2 3" key="1">
    <citation type="submission" date="2020-05" db="EMBL/GenBank/DDBJ databases">
        <title>Identification and distribution of gene clusters putatively required for synthesis of sphingolipid metabolism inhibitors in phylogenetically diverse species of the filamentous fungus Fusarium.</title>
        <authorList>
            <person name="Kim H.-S."/>
            <person name="Busman M."/>
            <person name="Brown D.W."/>
            <person name="Divon H."/>
            <person name="Uhlig S."/>
            <person name="Proctor R.H."/>
        </authorList>
    </citation>
    <scope>NUCLEOTIDE SEQUENCE [LARGE SCALE GENOMIC DNA]</scope>
    <source>
        <strain evidence="2 3">NRRL 25211</strain>
    </source>
</reference>
<keyword evidence="3" id="KW-1185">Reference proteome</keyword>
<dbReference type="EMBL" id="JAAOAR010000314">
    <property type="protein sequence ID" value="KAF5588643.1"/>
    <property type="molecule type" value="Genomic_DNA"/>
</dbReference>
<dbReference type="CDD" id="cd02440">
    <property type="entry name" value="AdoMet_MTases"/>
    <property type="match status" value="1"/>
</dbReference>
<dbReference type="Gene3D" id="3.40.50.150">
    <property type="entry name" value="Vaccinia Virus protein VP39"/>
    <property type="match status" value="1"/>
</dbReference>